<feature type="signal peptide" evidence="6">
    <location>
        <begin position="1"/>
        <end position="27"/>
    </location>
</feature>
<evidence type="ECO:0000256" key="6">
    <source>
        <dbReference type="RuleBase" id="RU361235"/>
    </source>
</evidence>
<reference evidence="8 9" key="1">
    <citation type="submission" date="2023-11" db="EMBL/GenBank/DDBJ databases">
        <authorList>
            <person name="Hedman E."/>
            <person name="Englund M."/>
            <person name="Stromberg M."/>
            <person name="Nyberg Akerstrom W."/>
            <person name="Nylinder S."/>
            <person name="Jareborg N."/>
            <person name="Kallberg Y."/>
            <person name="Kronander E."/>
        </authorList>
    </citation>
    <scope>NUCLEOTIDE SEQUENCE [LARGE SCALE GENOMIC DNA]</scope>
</reference>
<dbReference type="Pfam" id="PF00135">
    <property type="entry name" value="COesterase"/>
    <property type="match status" value="1"/>
</dbReference>
<dbReference type="Proteomes" id="UP001314205">
    <property type="component" value="Unassembled WGS sequence"/>
</dbReference>
<dbReference type="InterPro" id="IPR019819">
    <property type="entry name" value="Carboxylesterase_B_CS"/>
</dbReference>
<evidence type="ECO:0000256" key="4">
    <source>
        <dbReference type="ARBA" id="ARBA00023157"/>
    </source>
</evidence>
<evidence type="ECO:0000313" key="9">
    <source>
        <dbReference type="Proteomes" id="UP001314205"/>
    </source>
</evidence>
<feature type="chain" id="PRO_5043097997" description="Carboxylic ester hydrolase" evidence="6">
    <location>
        <begin position="28"/>
        <end position="572"/>
    </location>
</feature>
<dbReference type="PROSITE" id="PS00122">
    <property type="entry name" value="CARBOXYLESTERASE_B_1"/>
    <property type="match status" value="1"/>
</dbReference>
<proteinExistence type="inferred from homology"/>
<evidence type="ECO:0000256" key="1">
    <source>
        <dbReference type="ARBA" id="ARBA00005964"/>
    </source>
</evidence>
<dbReference type="InterPro" id="IPR002018">
    <property type="entry name" value="CarbesteraseB"/>
</dbReference>
<gene>
    <name evidence="8" type="ORF">PARMNEM_LOCUS2168</name>
</gene>
<keyword evidence="2" id="KW-0719">Serine esterase</keyword>
<dbReference type="PANTHER" id="PTHR43142:SF1">
    <property type="entry name" value="CARBOXYLIC ESTER HYDROLASE"/>
    <property type="match status" value="1"/>
</dbReference>
<accession>A0AAV1KCN0</accession>
<evidence type="ECO:0000256" key="3">
    <source>
        <dbReference type="ARBA" id="ARBA00022801"/>
    </source>
</evidence>
<evidence type="ECO:0000256" key="2">
    <source>
        <dbReference type="ARBA" id="ARBA00022487"/>
    </source>
</evidence>
<feature type="domain" description="Carboxylesterase type B" evidence="7">
    <location>
        <begin position="27"/>
        <end position="536"/>
    </location>
</feature>
<comment type="similarity">
    <text evidence="1 6">Belongs to the type-B carboxylesterase/lipase family.</text>
</comment>
<evidence type="ECO:0000313" key="8">
    <source>
        <dbReference type="EMBL" id="CAK1580353.1"/>
    </source>
</evidence>
<organism evidence="8 9">
    <name type="scientific">Parnassius mnemosyne</name>
    <name type="common">clouded apollo</name>
    <dbReference type="NCBI Taxonomy" id="213953"/>
    <lineage>
        <taxon>Eukaryota</taxon>
        <taxon>Metazoa</taxon>
        <taxon>Ecdysozoa</taxon>
        <taxon>Arthropoda</taxon>
        <taxon>Hexapoda</taxon>
        <taxon>Insecta</taxon>
        <taxon>Pterygota</taxon>
        <taxon>Neoptera</taxon>
        <taxon>Endopterygota</taxon>
        <taxon>Lepidoptera</taxon>
        <taxon>Glossata</taxon>
        <taxon>Ditrysia</taxon>
        <taxon>Papilionoidea</taxon>
        <taxon>Papilionidae</taxon>
        <taxon>Parnassiinae</taxon>
        <taxon>Parnassini</taxon>
        <taxon>Parnassius</taxon>
        <taxon>Driopa</taxon>
    </lineage>
</organism>
<protein>
    <recommendedName>
        <fullName evidence="6">Carboxylic ester hydrolase</fullName>
        <ecNumber evidence="6">3.1.1.-</ecNumber>
    </recommendedName>
</protein>
<comment type="caution">
    <text evidence="8">The sequence shown here is derived from an EMBL/GenBank/DDBJ whole genome shotgun (WGS) entry which is preliminary data.</text>
</comment>
<dbReference type="PROSITE" id="PS00941">
    <property type="entry name" value="CARBOXYLESTERASE_B_2"/>
    <property type="match status" value="1"/>
</dbReference>
<keyword evidence="3 6" id="KW-0378">Hydrolase</keyword>
<dbReference type="GO" id="GO:0052689">
    <property type="term" value="F:carboxylic ester hydrolase activity"/>
    <property type="evidence" value="ECO:0007669"/>
    <property type="project" value="UniProtKB-KW"/>
</dbReference>
<dbReference type="PANTHER" id="PTHR43142">
    <property type="entry name" value="CARBOXYLIC ESTER HYDROLASE"/>
    <property type="match status" value="1"/>
</dbReference>
<keyword evidence="4" id="KW-1015">Disulfide bond</keyword>
<evidence type="ECO:0000256" key="5">
    <source>
        <dbReference type="ARBA" id="ARBA00023180"/>
    </source>
</evidence>
<dbReference type="SUPFAM" id="SSF53474">
    <property type="entry name" value="alpha/beta-Hydrolases"/>
    <property type="match status" value="1"/>
</dbReference>
<name>A0AAV1KCN0_9NEOP</name>
<keyword evidence="5" id="KW-0325">Glycoprotein</keyword>
<sequence length="572" mass="64927">MDKMKSKFLSSVLQIIISIMIIPSIHAKIVNTTTGPVRGSLNQWENLLYYSYLGIPYAESPTGALRFMPPVPKKSWKQILDATREGPVCPQIKERYPRKQMKEDCLFLNIYVPAHMTQKELPVFIFIHGGVFHLLSGNSDLLYGPQMFLQHGLIFITMNYRLGALGFLSLDIEEASGNAALKDVILALKWINDNIEIFGGDRNKVTIGGHSSGATIAHYLLFTEQTSNLFQRAILISGNAVCHRSIARHAKDNALTFAKQLGLSSNDPHELLIRLKEMDVFNILDAEANLTKYDNVILRPFTMFVPNIEIESPHALITTDPTKLLQLGLKQNIPILAGFNEKEGAYVIPKIERSHDELERLRENMEYAIPSDIEYPLGSEISKDLAKAISQYYSINDSSNFTLNNLVDLSSDSQYIYSIDSWIKRYKGMNNSSSVYYYMFNFDGDLNWAKINYKINFPGTAHADELGYIFITKKTKPLLHGADFNSRLVMNIMTTIFSNFIKLGDPTPKNFAGKFKWPEYGKNGSLLIINENPSEGTLSSPLLERINFWYDVYDKYYHYVENGGKLEKKCIP</sequence>
<evidence type="ECO:0000259" key="7">
    <source>
        <dbReference type="Pfam" id="PF00135"/>
    </source>
</evidence>
<dbReference type="EMBL" id="CAVLGL010000013">
    <property type="protein sequence ID" value="CAK1580353.1"/>
    <property type="molecule type" value="Genomic_DNA"/>
</dbReference>
<keyword evidence="6" id="KW-0732">Signal</keyword>
<dbReference type="EC" id="3.1.1.-" evidence="6"/>
<dbReference type="InterPro" id="IPR019826">
    <property type="entry name" value="Carboxylesterase_B_AS"/>
</dbReference>
<dbReference type="InterPro" id="IPR029058">
    <property type="entry name" value="AB_hydrolase_fold"/>
</dbReference>
<dbReference type="Gene3D" id="3.40.50.1820">
    <property type="entry name" value="alpha/beta hydrolase"/>
    <property type="match status" value="1"/>
</dbReference>
<keyword evidence="9" id="KW-1185">Reference proteome</keyword>
<dbReference type="AlphaFoldDB" id="A0AAV1KCN0"/>